<organism evidence="7 8">
    <name type="scientific">Cyprinodon variegatus</name>
    <name type="common">Sheepshead minnow</name>
    <dbReference type="NCBI Taxonomy" id="28743"/>
    <lineage>
        <taxon>Eukaryota</taxon>
        <taxon>Metazoa</taxon>
        <taxon>Chordata</taxon>
        <taxon>Craniata</taxon>
        <taxon>Vertebrata</taxon>
        <taxon>Euteleostomi</taxon>
        <taxon>Actinopterygii</taxon>
        <taxon>Neopterygii</taxon>
        <taxon>Teleostei</taxon>
        <taxon>Neoteleostei</taxon>
        <taxon>Acanthomorphata</taxon>
        <taxon>Ovalentaria</taxon>
        <taxon>Atherinomorphae</taxon>
        <taxon>Cyprinodontiformes</taxon>
        <taxon>Cyprinodontidae</taxon>
        <taxon>Cyprinodon</taxon>
    </lineage>
</organism>
<keyword evidence="2 5" id="KW-0863">Zinc-finger</keyword>
<dbReference type="SMART" id="SM00980">
    <property type="entry name" value="THAP"/>
    <property type="match status" value="1"/>
</dbReference>
<evidence type="ECO:0000313" key="8">
    <source>
        <dbReference type="Proteomes" id="UP000265020"/>
    </source>
</evidence>
<evidence type="ECO:0000256" key="2">
    <source>
        <dbReference type="ARBA" id="ARBA00022771"/>
    </source>
</evidence>
<dbReference type="Gene3D" id="6.20.210.20">
    <property type="entry name" value="THAP domain"/>
    <property type="match status" value="1"/>
</dbReference>
<dbReference type="InterPro" id="IPR006612">
    <property type="entry name" value="THAP_Znf"/>
</dbReference>
<accession>A0A3Q2FFA5</accession>
<dbReference type="InterPro" id="IPR038441">
    <property type="entry name" value="THAP_Znf_sf"/>
</dbReference>
<dbReference type="GeneTree" id="ENSGT01070000254302"/>
<dbReference type="GO" id="GO:0003677">
    <property type="term" value="F:DNA binding"/>
    <property type="evidence" value="ECO:0007669"/>
    <property type="project" value="UniProtKB-UniRule"/>
</dbReference>
<evidence type="ECO:0000256" key="4">
    <source>
        <dbReference type="ARBA" id="ARBA00023125"/>
    </source>
</evidence>
<evidence type="ECO:0000256" key="5">
    <source>
        <dbReference type="PROSITE-ProRule" id="PRU00309"/>
    </source>
</evidence>
<dbReference type="SUPFAM" id="SSF57716">
    <property type="entry name" value="Glucocorticoid receptor-like (DNA-binding domain)"/>
    <property type="match status" value="1"/>
</dbReference>
<keyword evidence="3" id="KW-0862">Zinc</keyword>
<evidence type="ECO:0000256" key="3">
    <source>
        <dbReference type="ARBA" id="ARBA00022833"/>
    </source>
</evidence>
<evidence type="ECO:0000313" key="7">
    <source>
        <dbReference type="Ensembl" id="ENSCVAP00000002150.1"/>
    </source>
</evidence>
<dbReference type="SMART" id="SM00692">
    <property type="entry name" value="DM3"/>
    <property type="match status" value="1"/>
</dbReference>
<feature type="domain" description="THAP-type" evidence="6">
    <location>
        <begin position="1"/>
        <end position="75"/>
    </location>
</feature>
<dbReference type="Ensembl" id="ENSCVAT00000012205.1">
    <property type="protein sequence ID" value="ENSCVAP00000002150.1"/>
    <property type="gene ID" value="ENSCVAG00000003217.1"/>
</dbReference>
<evidence type="ECO:0000256" key="1">
    <source>
        <dbReference type="ARBA" id="ARBA00022723"/>
    </source>
</evidence>
<dbReference type="InterPro" id="IPR052224">
    <property type="entry name" value="THAP_domain_protein"/>
</dbReference>
<reference evidence="7" key="2">
    <citation type="submission" date="2025-09" db="UniProtKB">
        <authorList>
            <consortium name="Ensembl"/>
        </authorList>
    </citation>
    <scope>IDENTIFICATION</scope>
</reference>
<keyword evidence="1" id="KW-0479">Metal-binding</keyword>
<reference evidence="7" key="1">
    <citation type="submission" date="2025-08" db="UniProtKB">
        <authorList>
            <consortium name="Ensembl"/>
        </authorList>
    </citation>
    <scope>IDENTIFICATION</scope>
</reference>
<evidence type="ECO:0000259" key="6">
    <source>
        <dbReference type="PROSITE" id="PS50950"/>
    </source>
</evidence>
<keyword evidence="8" id="KW-1185">Reference proteome</keyword>
<sequence length="95" mass="11302">MPYHCVAYGCGKTVEDGVTLFKFPKDPDEFRKWEKQVQRTRVKWAATHFSHLCSDHFGKEYFEGKLPSGALNYFHKPHFHTSQMHQRHVCFLLHH</sequence>
<dbReference type="PANTHER" id="PTHR46927:SF2">
    <property type="entry name" value="THAP DOMAIN-CONTAINING PROTEIN 8"/>
    <property type="match status" value="1"/>
</dbReference>
<dbReference type="AlphaFoldDB" id="A0A3Q2FFA5"/>
<dbReference type="GO" id="GO:0008270">
    <property type="term" value="F:zinc ion binding"/>
    <property type="evidence" value="ECO:0007669"/>
    <property type="project" value="UniProtKB-KW"/>
</dbReference>
<dbReference type="PROSITE" id="PS50950">
    <property type="entry name" value="ZF_THAP"/>
    <property type="match status" value="1"/>
</dbReference>
<keyword evidence="4 5" id="KW-0238">DNA-binding</keyword>
<dbReference type="Pfam" id="PF05485">
    <property type="entry name" value="THAP"/>
    <property type="match status" value="1"/>
</dbReference>
<dbReference type="STRING" id="28743.ENSCVAP00000002150"/>
<proteinExistence type="predicted"/>
<dbReference type="PANTHER" id="PTHR46927">
    <property type="entry name" value="AGAP005574-PA"/>
    <property type="match status" value="1"/>
</dbReference>
<name>A0A3Q2FFA5_CYPVA</name>
<protein>
    <recommendedName>
        <fullName evidence="6">THAP-type domain-containing protein</fullName>
    </recommendedName>
</protein>
<dbReference type="Proteomes" id="UP000265020">
    <property type="component" value="Unassembled WGS sequence"/>
</dbReference>